<dbReference type="RefSeq" id="WP_058265478.1">
    <property type="nucleotide sequence ID" value="NZ_FMYN01000003.1"/>
</dbReference>
<dbReference type="PANTHER" id="PTHR43355:SF2">
    <property type="entry name" value="FLAVIN REDUCTASE (NADPH)"/>
    <property type="match status" value="1"/>
</dbReference>
<organism evidence="2 3">
    <name type="scientific">Exiguobacterium indicum</name>
    <dbReference type="NCBI Taxonomy" id="296995"/>
    <lineage>
        <taxon>Bacteria</taxon>
        <taxon>Bacillati</taxon>
        <taxon>Bacillota</taxon>
        <taxon>Bacilli</taxon>
        <taxon>Bacillales</taxon>
        <taxon>Bacillales Family XII. Incertae Sedis</taxon>
        <taxon>Exiguobacterium</taxon>
    </lineage>
</organism>
<dbReference type="Proteomes" id="UP000053797">
    <property type="component" value="Unassembled WGS sequence"/>
</dbReference>
<dbReference type="PANTHER" id="PTHR43355">
    <property type="entry name" value="FLAVIN REDUCTASE (NADPH)"/>
    <property type="match status" value="1"/>
</dbReference>
<name>A0A0V8GEQ9_9BACL</name>
<dbReference type="OrthoDB" id="9785372at2"/>
<evidence type="ECO:0000259" key="1">
    <source>
        <dbReference type="Pfam" id="PF13460"/>
    </source>
</evidence>
<protein>
    <submittedName>
        <fullName evidence="2">Potassium transporter TrkA</fullName>
    </submittedName>
</protein>
<dbReference type="AlphaFoldDB" id="A0A0V8GEQ9"/>
<gene>
    <name evidence="2" type="ORF">AS033_10545</name>
</gene>
<evidence type="ECO:0000313" key="2">
    <source>
        <dbReference type="EMBL" id="KSU48760.1"/>
    </source>
</evidence>
<feature type="domain" description="NAD(P)-binding" evidence="1">
    <location>
        <begin position="8"/>
        <end position="195"/>
    </location>
</feature>
<reference evidence="2 3" key="1">
    <citation type="journal article" date="2015" name="Int. J. Syst. Evol. Microbiol.">
        <title>Exiguobacterium enclense sp. nov., isolated from sediment.</title>
        <authorList>
            <person name="Dastager S.G."/>
            <person name="Mawlankar R."/>
            <person name="Sonalkar V.V."/>
            <person name="Thorat M.N."/>
            <person name="Mual P."/>
            <person name="Verma A."/>
            <person name="Krishnamurthi S."/>
            <person name="Tang S.K."/>
            <person name="Li W.J."/>
        </authorList>
    </citation>
    <scope>NUCLEOTIDE SEQUENCE [LARGE SCALE GENOMIC DNA]</scope>
    <source>
        <strain evidence="2 3">NIO-1109</strain>
    </source>
</reference>
<comment type="caution">
    <text evidence="2">The sequence shown here is derived from an EMBL/GenBank/DDBJ whole genome shotgun (WGS) entry which is preliminary data.</text>
</comment>
<sequence>MTTVTVLGATGRTGRPLIDRLLEDGYDVRALVRSTSPDLPVHDRLHVLTGDATNPEDLEQALAGSTAVFSCLGTDQQQVLSTAIPHLVTKMKEAGIERIVFIGTAGILDASEEPGKYRFQSSESRRRSTIAAEDHLKAYLTLKDADVDFTVICPTQLTEDNALAADDLLIETTRFTAPTGPIPRENVAQFAFEVYRDGTHHRVRVGIASHGSTE</sequence>
<dbReference type="Pfam" id="PF13460">
    <property type="entry name" value="NAD_binding_10"/>
    <property type="match status" value="1"/>
</dbReference>
<proteinExistence type="predicted"/>
<dbReference type="Gene3D" id="3.40.50.720">
    <property type="entry name" value="NAD(P)-binding Rossmann-like Domain"/>
    <property type="match status" value="1"/>
</dbReference>
<dbReference type="EMBL" id="LNQL01000003">
    <property type="protein sequence ID" value="KSU48760.1"/>
    <property type="molecule type" value="Genomic_DNA"/>
</dbReference>
<evidence type="ECO:0000313" key="3">
    <source>
        <dbReference type="Proteomes" id="UP000053797"/>
    </source>
</evidence>
<dbReference type="InterPro" id="IPR016040">
    <property type="entry name" value="NAD(P)-bd_dom"/>
</dbReference>
<dbReference type="SUPFAM" id="SSF51735">
    <property type="entry name" value="NAD(P)-binding Rossmann-fold domains"/>
    <property type="match status" value="1"/>
</dbReference>
<accession>A0A0V8GEQ9</accession>
<dbReference type="InterPro" id="IPR051606">
    <property type="entry name" value="Polyketide_Oxido-like"/>
</dbReference>
<dbReference type="GO" id="GO:0016646">
    <property type="term" value="F:oxidoreductase activity, acting on the CH-NH group of donors, NAD or NADP as acceptor"/>
    <property type="evidence" value="ECO:0007669"/>
    <property type="project" value="TreeGrafter"/>
</dbReference>
<dbReference type="InterPro" id="IPR036291">
    <property type="entry name" value="NAD(P)-bd_dom_sf"/>
</dbReference>